<dbReference type="EMBL" id="UZAM01007164">
    <property type="protein sequence ID" value="VDO97162.1"/>
    <property type="molecule type" value="Genomic_DNA"/>
</dbReference>
<keyword evidence="2" id="KW-1185">Reference proteome</keyword>
<proteinExistence type="predicted"/>
<evidence type="ECO:0000313" key="3">
    <source>
        <dbReference type="WBParaSite" id="SBAD_0000240401-mRNA-1"/>
    </source>
</evidence>
<name>A0A183IFA4_9BILA</name>
<evidence type="ECO:0000313" key="2">
    <source>
        <dbReference type="Proteomes" id="UP000270296"/>
    </source>
</evidence>
<organism evidence="3">
    <name type="scientific">Soboliphyme baturini</name>
    <dbReference type="NCBI Taxonomy" id="241478"/>
    <lineage>
        <taxon>Eukaryota</taxon>
        <taxon>Metazoa</taxon>
        <taxon>Ecdysozoa</taxon>
        <taxon>Nematoda</taxon>
        <taxon>Enoplea</taxon>
        <taxon>Dorylaimia</taxon>
        <taxon>Dioctophymatida</taxon>
        <taxon>Dioctophymatoidea</taxon>
        <taxon>Soboliphymatidae</taxon>
        <taxon>Soboliphyme</taxon>
    </lineage>
</organism>
<dbReference type="Proteomes" id="UP000270296">
    <property type="component" value="Unassembled WGS sequence"/>
</dbReference>
<dbReference type="WBParaSite" id="SBAD_0000240401-mRNA-1">
    <property type="protein sequence ID" value="SBAD_0000240401-mRNA-1"/>
    <property type="gene ID" value="SBAD_0000240401"/>
</dbReference>
<accession>A0A183IFA4</accession>
<sequence>MMLVWSTEEGDGLFRCSHANSCSMCIGTNAVFNRSVSASFVCSGKSCSLQPVEPSSIMGSSLSPNHYFTMRWFNIGQRRQFYLMASKVSSVFPLLSNSVLATCLSQEILTRDVEGGVSWPPKL</sequence>
<evidence type="ECO:0000313" key="1">
    <source>
        <dbReference type="EMBL" id="VDO97162.1"/>
    </source>
</evidence>
<reference evidence="1 2" key="2">
    <citation type="submission" date="2018-11" db="EMBL/GenBank/DDBJ databases">
        <authorList>
            <consortium name="Pathogen Informatics"/>
        </authorList>
    </citation>
    <scope>NUCLEOTIDE SEQUENCE [LARGE SCALE GENOMIC DNA]</scope>
</reference>
<protein>
    <submittedName>
        <fullName evidence="3">Ig-like domain-containing protein</fullName>
    </submittedName>
</protein>
<dbReference type="AlphaFoldDB" id="A0A183IFA4"/>
<reference evidence="3" key="1">
    <citation type="submission" date="2016-06" db="UniProtKB">
        <authorList>
            <consortium name="WormBaseParasite"/>
        </authorList>
    </citation>
    <scope>IDENTIFICATION</scope>
</reference>
<gene>
    <name evidence="1" type="ORF">SBAD_LOCUS2298</name>
</gene>